<dbReference type="InterPro" id="IPR003439">
    <property type="entry name" value="ABC_transporter-like_ATP-bd"/>
</dbReference>
<evidence type="ECO:0000256" key="6">
    <source>
        <dbReference type="ARBA" id="ARBA00023136"/>
    </source>
</evidence>
<feature type="transmembrane region" description="Helical" evidence="7">
    <location>
        <begin position="22"/>
        <end position="47"/>
    </location>
</feature>
<evidence type="ECO:0000259" key="9">
    <source>
        <dbReference type="PROSITE" id="PS50929"/>
    </source>
</evidence>
<dbReference type="InterPro" id="IPR011527">
    <property type="entry name" value="ABC1_TM_dom"/>
</dbReference>
<sequence length="564" mass="64863">MKIDLFFVESFRMLLNFRPGKLLLLFVLTLFLGVFSGFSIVLLIPLLKVLAPSTEGQTNQITDTFNDLAEKAGIQLNLETILIIYVIVLSVVALLQLWKSLLDASYQQNFIYQIRSRLFRKIIMADWELLNNKSKTNHLQVLSKEVPNMADYFFFIMRVLAGFIMTASYMAWAMLISLKFTLFITFIGLVLFLLLRKYLFRAFHLGEGFVDSYNHLLRYIDDFWLTVKIAKVHSSENFYYKKFDMASASLLGLEYQMEKNHALPKFIYKISGILVLVLVVYIGYKFGLIPLTAFFILIILFSRIYPQFTSINTDINIIITHFASVKRVMQLDKDFPEPDIHAHQSSIPIPLTNEINIKKLNFSFSGDAALFENFNAKIPAFSLTGIIGQSGRGKTTLIDLIAGLQQPFSGEICVDGQVLDQEILPKWRKGIGYLPQDSFFIDGSLRENLVWDSHREISETEIRNVLEQVNALQLVRRFKKGLDEDIVNYQFHFSGGERQRLALARVLLRQPKILLLDEATSSLDEDNEKQIMDLLAELKTKVTILFVTHRTSVLPWCDKIIQIE</sequence>
<dbReference type="AlphaFoldDB" id="A0A918QW29"/>
<dbReference type="Pfam" id="PF00005">
    <property type="entry name" value="ABC_tran"/>
    <property type="match status" value="1"/>
</dbReference>
<dbReference type="GO" id="GO:0016887">
    <property type="term" value="F:ATP hydrolysis activity"/>
    <property type="evidence" value="ECO:0007669"/>
    <property type="project" value="InterPro"/>
</dbReference>
<dbReference type="CDD" id="cd03228">
    <property type="entry name" value="ABCC_MRP_Like"/>
    <property type="match status" value="1"/>
</dbReference>
<evidence type="ECO:0000256" key="2">
    <source>
        <dbReference type="ARBA" id="ARBA00022692"/>
    </source>
</evidence>
<reference evidence="10" key="1">
    <citation type="journal article" date="2014" name="Int. J. Syst. Evol. Microbiol.">
        <title>Complete genome sequence of Corynebacterium casei LMG S-19264T (=DSM 44701T), isolated from a smear-ripened cheese.</title>
        <authorList>
            <consortium name="US DOE Joint Genome Institute (JGI-PGF)"/>
            <person name="Walter F."/>
            <person name="Albersmeier A."/>
            <person name="Kalinowski J."/>
            <person name="Ruckert C."/>
        </authorList>
    </citation>
    <scope>NUCLEOTIDE SEQUENCE</scope>
    <source>
        <strain evidence="10">KCTC 12710</strain>
    </source>
</reference>
<keyword evidence="2 7" id="KW-0812">Transmembrane</keyword>
<evidence type="ECO:0000256" key="3">
    <source>
        <dbReference type="ARBA" id="ARBA00022741"/>
    </source>
</evidence>
<keyword evidence="4 10" id="KW-0067">ATP-binding</keyword>
<reference evidence="10" key="2">
    <citation type="submission" date="2020-09" db="EMBL/GenBank/DDBJ databases">
        <authorList>
            <person name="Sun Q."/>
            <person name="Kim S."/>
        </authorList>
    </citation>
    <scope>NUCLEOTIDE SEQUENCE</scope>
    <source>
        <strain evidence="10">KCTC 12710</strain>
    </source>
</reference>
<dbReference type="PROSITE" id="PS50893">
    <property type="entry name" value="ABC_TRANSPORTER_2"/>
    <property type="match status" value="1"/>
</dbReference>
<evidence type="ECO:0000256" key="7">
    <source>
        <dbReference type="SAM" id="Phobius"/>
    </source>
</evidence>
<organism evidence="10 11">
    <name type="scientific">Algibacter mikhailovii</name>
    <dbReference type="NCBI Taxonomy" id="425498"/>
    <lineage>
        <taxon>Bacteria</taxon>
        <taxon>Pseudomonadati</taxon>
        <taxon>Bacteroidota</taxon>
        <taxon>Flavobacteriia</taxon>
        <taxon>Flavobacteriales</taxon>
        <taxon>Flavobacteriaceae</taxon>
        <taxon>Algibacter</taxon>
    </lineage>
</organism>
<proteinExistence type="predicted"/>
<dbReference type="InterPro" id="IPR017871">
    <property type="entry name" value="ABC_transporter-like_CS"/>
</dbReference>
<comment type="caution">
    <text evidence="10">The sequence shown here is derived from an EMBL/GenBank/DDBJ whole genome shotgun (WGS) entry which is preliminary data.</text>
</comment>
<dbReference type="SMART" id="SM00382">
    <property type="entry name" value="AAA"/>
    <property type="match status" value="1"/>
</dbReference>
<dbReference type="GO" id="GO:0034040">
    <property type="term" value="F:ATPase-coupled lipid transmembrane transporter activity"/>
    <property type="evidence" value="ECO:0007669"/>
    <property type="project" value="TreeGrafter"/>
</dbReference>
<evidence type="ECO:0000313" key="11">
    <source>
        <dbReference type="Proteomes" id="UP000636004"/>
    </source>
</evidence>
<feature type="transmembrane region" description="Helical" evidence="7">
    <location>
        <begin position="152"/>
        <end position="172"/>
    </location>
</feature>
<dbReference type="Proteomes" id="UP000636004">
    <property type="component" value="Unassembled WGS sequence"/>
</dbReference>
<gene>
    <name evidence="10" type="ORF">GCM10007028_10520</name>
</gene>
<dbReference type="PROSITE" id="PS50929">
    <property type="entry name" value="ABC_TM1F"/>
    <property type="match status" value="1"/>
</dbReference>
<feature type="domain" description="ABC transmembrane type-1" evidence="9">
    <location>
        <begin position="23"/>
        <end position="320"/>
    </location>
</feature>
<dbReference type="InterPro" id="IPR036640">
    <property type="entry name" value="ABC1_TM_sf"/>
</dbReference>
<dbReference type="Gene3D" id="1.20.1560.10">
    <property type="entry name" value="ABC transporter type 1, transmembrane domain"/>
    <property type="match status" value="1"/>
</dbReference>
<dbReference type="InterPro" id="IPR039421">
    <property type="entry name" value="Type_1_exporter"/>
</dbReference>
<dbReference type="RefSeq" id="WP_189359728.1">
    <property type="nucleotide sequence ID" value="NZ_BMWZ01000002.1"/>
</dbReference>
<feature type="transmembrane region" description="Helical" evidence="7">
    <location>
        <begin position="178"/>
        <end position="195"/>
    </location>
</feature>
<keyword evidence="5 7" id="KW-1133">Transmembrane helix</keyword>
<dbReference type="SUPFAM" id="SSF90123">
    <property type="entry name" value="ABC transporter transmembrane region"/>
    <property type="match status" value="1"/>
</dbReference>
<evidence type="ECO:0000313" key="10">
    <source>
        <dbReference type="EMBL" id="GGZ75005.1"/>
    </source>
</evidence>
<evidence type="ECO:0000256" key="1">
    <source>
        <dbReference type="ARBA" id="ARBA00004651"/>
    </source>
</evidence>
<evidence type="ECO:0000256" key="5">
    <source>
        <dbReference type="ARBA" id="ARBA00022989"/>
    </source>
</evidence>
<comment type="subcellular location">
    <subcellularLocation>
        <location evidence="1">Cell membrane</location>
        <topology evidence="1">Multi-pass membrane protein</topology>
    </subcellularLocation>
</comment>
<dbReference type="InterPro" id="IPR003593">
    <property type="entry name" value="AAA+_ATPase"/>
</dbReference>
<keyword evidence="11" id="KW-1185">Reference proteome</keyword>
<protein>
    <submittedName>
        <fullName evidence="10">ABC transporter ATP-binding protein</fullName>
    </submittedName>
</protein>
<accession>A0A918QW29</accession>
<dbReference type="InterPro" id="IPR027417">
    <property type="entry name" value="P-loop_NTPase"/>
</dbReference>
<dbReference type="Gene3D" id="3.40.50.300">
    <property type="entry name" value="P-loop containing nucleotide triphosphate hydrolases"/>
    <property type="match status" value="1"/>
</dbReference>
<name>A0A918QW29_9FLAO</name>
<feature type="domain" description="ABC transporter" evidence="8">
    <location>
        <begin position="355"/>
        <end position="563"/>
    </location>
</feature>
<keyword evidence="3" id="KW-0547">Nucleotide-binding</keyword>
<feature type="transmembrane region" description="Helical" evidence="7">
    <location>
        <begin position="80"/>
        <end position="98"/>
    </location>
</feature>
<keyword evidence="6 7" id="KW-0472">Membrane</keyword>
<dbReference type="GO" id="GO:0005524">
    <property type="term" value="F:ATP binding"/>
    <property type="evidence" value="ECO:0007669"/>
    <property type="project" value="UniProtKB-KW"/>
</dbReference>
<dbReference type="EMBL" id="BMWZ01000002">
    <property type="protein sequence ID" value="GGZ75005.1"/>
    <property type="molecule type" value="Genomic_DNA"/>
</dbReference>
<dbReference type="PANTHER" id="PTHR24221:SF654">
    <property type="entry name" value="ATP-BINDING CASSETTE SUB-FAMILY B MEMBER 6"/>
    <property type="match status" value="1"/>
</dbReference>
<dbReference type="SUPFAM" id="SSF52540">
    <property type="entry name" value="P-loop containing nucleoside triphosphate hydrolases"/>
    <property type="match status" value="1"/>
</dbReference>
<evidence type="ECO:0000256" key="4">
    <source>
        <dbReference type="ARBA" id="ARBA00022840"/>
    </source>
</evidence>
<dbReference type="GO" id="GO:0005886">
    <property type="term" value="C:plasma membrane"/>
    <property type="evidence" value="ECO:0007669"/>
    <property type="project" value="UniProtKB-SubCell"/>
</dbReference>
<evidence type="ECO:0000259" key="8">
    <source>
        <dbReference type="PROSITE" id="PS50893"/>
    </source>
</evidence>
<dbReference type="PANTHER" id="PTHR24221">
    <property type="entry name" value="ATP-BINDING CASSETTE SUB-FAMILY B"/>
    <property type="match status" value="1"/>
</dbReference>
<dbReference type="PROSITE" id="PS00211">
    <property type="entry name" value="ABC_TRANSPORTER_1"/>
    <property type="match status" value="1"/>
</dbReference>
<dbReference type="GO" id="GO:0140359">
    <property type="term" value="F:ABC-type transporter activity"/>
    <property type="evidence" value="ECO:0007669"/>
    <property type="project" value="InterPro"/>
</dbReference>